<dbReference type="OrthoDB" id="10418343at2759"/>
<dbReference type="AlphaFoldDB" id="D8Q2R9"/>
<gene>
    <name evidence="1" type="ORF">SCHCODRAFT_107578</name>
</gene>
<protein>
    <submittedName>
        <fullName evidence="1">Uncharacterized protein</fullName>
    </submittedName>
</protein>
<evidence type="ECO:0000313" key="1">
    <source>
        <dbReference type="EMBL" id="EFI97569.1"/>
    </source>
</evidence>
<dbReference type="InParanoid" id="D8Q2R9"/>
<dbReference type="KEGG" id="scm:SCHCO_02496989"/>
<name>D8Q2R9_SCHCM</name>
<dbReference type="RefSeq" id="XP_003032472.1">
    <property type="nucleotide sequence ID" value="XM_003032426.1"/>
</dbReference>
<accession>D8Q2R9</accession>
<organism evidence="2">
    <name type="scientific">Schizophyllum commune (strain H4-8 / FGSC 9210)</name>
    <name type="common">Split gill fungus</name>
    <dbReference type="NCBI Taxonomy" id="578458"/>
    <lineage>
        <taxon>Eukaryota</taxon>
        <taxon>Fungi</taxon>
        <taxon>Dikarya</taxon>
        <taxon>Basidiomycota</taxon>
        <taxon>Agaricomycotina</taxon>
        <taxon>Agaricomycetes</taxon>
        <taxon>Agaricomycetidae</taxon>
        <taxon>Agaricales</taxon>
        <taxon>Schizophyllaceae</taxon>
        <taxon>Schizophyllum</taxon>
    </lineage>
</organism>
<dbReference type="GeneID" id="9592751"/>
<proteinExistence type="predicted"/>
<dbReference type="HOGENOM" id="CLU_1215391_0_0_1"/>
<keyword evidence="2" id="KW-1185">Reference proteome</keyword>
<dbReference type="VEuPathDB" id="FungiDB:SCHCODRAFT_02496989"/>
<reference evidence="1 2" key="1">
    <citation type="journal article" date="2010" name="Nat. Biotechnol.">
        <title>Genome sequence of the model mushroom Schizophyllum commune.</title>
        <authorList>
            <person name="Ohm R.A."/>
            <person name="de Jong J.F."/>
            <person name="Lugones L.G."/>
            <person name="Aerts A."/>
            <person name="Kothe E."/>
            <person name="Stajich J.E."/>
            <person name="de Vries R.P."/>
            <person name="Record E."/>
            <person name="Levasseur A."/>
            <person name="Baker S.E."/>
            <person name="Bartholomew K.A."/>
            <person name="Coutinho P.M."/>
            <person name="Erdmann S."/>
            <person name="Fowler T.J."/>
            <person name="Gathman A.C."/>
            <person name="Lombard V."/>
            <person name="Henrissat B."/>
            <person name="Knabe N."/>
            <person name="Kuees U."/>
            <person name="Lilly W.W."/>
            <person name="Lindquist E."/>
            <person name="Lucas S."/>
            <person name="Magnuson J.K."/>
            <person name="Piumi F."/>
            <person name="Raudaskoski M."/>
            <person name="Salamov A."/>
            <person name="Schmutz J."/>
            <person name="Schwarze F.W.M.R."/>
            <person name="vanKuyk P.A."/>
            <person name="Horton J.S."/>
            <person name="Grigoriev I.V."/>
            <person name="Woesten H.A.B."/>
        </authorList>
    </citation>
    <scope>NUCLEOTIDE SEQUENCE [LARGE SCALE GENOMIC DNA]</scope>
    <source>
        <strain evidence="2">H4-8 / FGSC 9210</strain>
    </source>
</reference>
<feature type="non-terminal residue" evidence="1">
    <location>
        <position position="228"/>
    </location>
</feature>
<sequence length="228" mass="24370">MATPSPSWDTSYDFNADFVDLRTASDGRAGDYDAGWNIEGDMYPQGLATRSHVYTAHTPSVAEINRRCVTPASYQNFAALASDPQPAMPSPHKHSASPASAAGDVDYSDICWVNPFASWHTAKAISEDAHAEEPLRVAHHPTRDILSTGPDLSTSHPLGGVAHHTPLIPLDPRTPYAHPLPDSAPALGSPMALNGPFVVGKTCEEEINALFRSLPRASNGELLNSIVV</sequence>
<evidence type="ECO:0000313" key="2">
    <source>
        <dbReference type="Proteomes" id="UP000007431"/>
    </source>
</evidence>
<dbReference type="EMBL" id="GL377305">
    <property type="protein sequence ID" value="EFI97569.1"/>
    <property type="molecule type" value="Genomic_DNA"/>
</dbReference>
<dbReference type="Proteomes" id="UP000007431">
    <property type="component" value="Unassembled WGS sequence"/>
</dbReference>